<evidence type="ECO:0000313" key="1">
    <source>
        <dbReference type="EMBL" id="MEO1765981.1"/>
    </source>
</evidence>
<protein>
    <submittedName>
        <fullName evidence="1">Uncharacterized protein</fullName>
    </submittedName>
</protein>
<gene>
    <name evidence="1" type="ORF">V6E02_01940</name>
</gene>
<dbReference type="EMBL" id="JBAJEX010000001">
    <property type="protein sequence ID" value="MEO1765981.1"/>
    <property type="molecule type" value="Genomic_DNA"/>
</dbReference>
<reference evidence="1 2" key="1">
    <citation type="submission" date="2024-02" db="EMBL/GenBank/DDBJ databases">
        <title>New thermophilic sulfur-oxidizing bacteria from a hot springs of the Uzon caldera (Kamchatka, Russia).</title>
        <authorList>
            <person name="Dukat A.M."/>
            <person name="Elcheninov A.G."/>
            <person name="Frolov E.N."/>
        </authorList>
    </citation>
    <scope>NUCLEOTIDE SEQUENCE [LARGE SCALE GENOMIC DNA]</scope>
    <source>
        <strain evidence="1 2">AK1</strain>
    </source>
</reference>
<accession>A0ABV0EBH7</accession>
<dbReference type="Proteomes" id="UP001482231">
    <property type="component" value="Unassembled WGS sequence"/>
</dbReference>
<dbReference type="RefSeq" id="WP_347306607.1">
    <property type="nucleotide sequence ID" value="NZ_JBAJEX010000001.1"/>
</dbReference>
<name>A0ABV0EBH7_9BURK</name>
<sequence length="80" mass="9148">MDAALEEALAAVRRGDWHHAHRIAQTREDALACWLHAILHKIEGDTANSRYWYARAGRRYEDFSDPVAELEAFGRVLAQT</sequence>
<proteinExistence type="predicted"/>
<organism evidence="1 2">
    <name type="scientific">Thiobacter aerophilum</name>
    <dbReference type="NCBI Taxonomy" id="3121275"/>
    <lineage>
        <taxon>Bacteria</taxon>
        <taxon>Pseudomonadati</taxon>
        <taxon>Pseudomonadota</taxon>
        <taxon>Betaproteobacteria</taxon>
        <taxon>Burkholderiales</taxon>
        <taxon>Thiobacteraceae</taxon>
        <taxon>Thiobacter</taxon>
    </lineage>
</organism>
<comment type="caution">
    <text evidence="1">The sequence shown here is derived from an EMBL/GenBank/DDBJ whole genome shotgun (WGS) entry which is preliminary data.</text>
</comment>
<evidence type="ECO:0000313" key="2">
    <source>
        <dbReference type="Proteomes" id="UP001482231"/>
    </source>
</evidence>
<keyword evidence="2" id="KW-1185">Reference proteome</keyword>